<dbReference type="PANTHER" id="PTHR43221:SF2">
    <property type="entry name" value="PROTEASE HTPX HOMOLOG"/>
    <property type="match status" value="1"/>
</dbReference>
<dbReference type="EMBL" id="CP107006">
    <property type="protein sequence ID" value="UYQ91161.1"/>
    <property type="molecule type" value="Genomic_DNA"/>
</dbReference>
<keyword evidence="14" id="KW-1185">Reference proteome</keyword>
<dbReference type="InterPro" id="IPR050083">
    <property type="entry name" value="HtpX_protease"/>
</dbReference>
<gene>
    <name evidence="13" type="ORF">MKQ68_13775</name>
</gene>
<name>A0ABY6IUX3_9BACT</name>
<evidence type="ECO:0000313" key="14">
    <source>
        <dbReference type="Proteomes" id="UP001162741"/>
    </source>
</evidence>
<dbReference type="Pfam" id="PF01435">
    <property type="entry name" value="Peptidase_M48"/>
    <property type="match status" value="1"/>
</dbReference>
<feature type="transmembrane region" description="Helical" evidence="11">
    <location>
        <begin position="70"/>
        <end position="94"/>
    </location>
</feature>
<dbReference type="Gene3D" id="3.30.2010.10">
    <property type="entry name" value="Metalloproteases ('zincins'), catalytic domain"/>
    <property type="match status" value="1"/>
</dbReference>
<comment type="cofactor">
    <cofactor evidence="1">
        <name>Zn(2+)</name>
        <dbReference type="ChEBI" id="CHEBI:29105"/>
    </cofactor>
</comment>
<evidence type="ECO:0000256" key="9">
    <source>
        <dbReference type="ARBA" id="ARBA00023049"/>
    </source>
</evidence>
<keyword evidence="3" id="KW-0645">Protease</keyword>
<keyword evidence="8 11" id="KW-1133">Transmembrane helix</keyword>
<keyword evidence="10 11" id="KW-0472">Membrane</keyword>
<feature type="domain" description="Peptidase M48" evidence="12">
    <location>
        <begin position="111"/>
        <end position="376"/>
    </location>
</feature>
<dbReference type="PANTHER" id="PTHR43221">
    <property type="entry name" value="PROTEASE HTPX"/>
    <property type="match status" value="1"/>
</dbReference>
<dbReference type="RefSeq" id="WP_264279639.1">
    <property type="nucleotide sequence ID" value="NZ_CP107006.1"/>
</dbReference>
<dbReference type="InterPro" id="IPR001915">
    <property type="entry name" value="Peptidase_M48"/>
</dbReference>
<keyword evidence="9" id="KW-0482">Metalloprotease</keyword>
<evidence type="ECO:0000256" key="7">
    <source>
        <dbReference type="ARBA" id="ARBA00022833"/>
    </source>
</evidence>
<evidence type="ECO:0000256" key="10">
    <source>
        <dbReference type="ARBA" id="ARBA00023136"/>
    </source>
</evidence>
<evidence type="ECO:0000256" key="8">
    <source>
        <dbReference type="ARBA" id="ARBA00022989"/>
    </source>
</evidence>
<dbReference type="Proteomes" id="UP001162741">
    <property type="component" value="Chromosome"/>
</dbReference>
<accession>A0ABY6IUX3</accession>
<organism evidence="13 14">
    <name type="scientific">Chitinophaga horti</name>
    <dbReference type="NCBI Taxonomy" id="2920382"/>
    <lineage>
        <taxon>Bacteria</taxon>
        <taxon>Pseudomonadati</taxon>
        <taxon>Bacteroidota</taxon>
        <taxon>Chitinophagia</taxon>
        <taxon>Chitinophagales</taxon>
        <taxon>Chitinophagaceae</taxon>
        <taxon>Chitinophaga</taxon>
    </lineage>
</organism>
<keyword evidence="6" id="KW-0378">Hydrolase</keyword>
<evidence type="ECO:0000256" key="4">
    <source>
        <dbReference type="ARBA" id="ARBA00022692"/>
    </source>
</evidence>
<evidence type="ECO:0000256" key="3">
    <source>
        <dbReference type="ARBA" id="ARBA00022670"/>
    </source>
</evidence>
<evidence type="ECO:0000313" key="13">
    <source>
        <dbReference type="EMBL" id="UYQ91161.1"/>
    </source>
</evidence>
<proteinExistence type="predicted"/>
<protein>
    <submittedName>
        <fullName evidence="13">M48 family metallopeptidase</fullName>
    </submittedName>
</protein>
<evidence type="ECO:0000256" key="2">
    <source>
        <dbReference type="ARBA" id="ARBA00022475"/>
    </source>
</evidence>
<evidence type="ECO:0000256" key="5">
    <source>
        <dbReference type="ARBA" id="ARBA00022723"/>
    </source>
</evidence>
<evidence type="ECO:0000256" key="11">
    <source>
        <dbReference type="SAM" id="Phobius"/>
    </source>
</evidence>
<keyword evidence="4 11" id="KW-0812">Transmembrane</keyword>
<keyword evidence="7" id="KW-0862">Zinc</keyword>
<evidence type="ECO:0000256" key="1">
    <source>
        <dbReference type="ARBA" id="ARBA00001947"/>
    </source>
</evidence>
<evidence type="ECO:0000259" key="12">
    <source>
        <dbReference type="Pfam" id="PF01435"/>
    </source>
</evidence>
<feature type="transmembrane region" description="Helical" evidence="11">
    <location>
        <begin position="31"/>
        <end position="64"/>
    </location>
</feature>
<keyword evidence="5" id="KW-0479">Metal-binding</keyword>
<keyword evidence="2" id="KW-1003">Cell membrane</keyword>
<sequence>MHTSLYPPAPVVADKSVLQPSEGFRKQAIKVIFAIVLFMIVYLLLVAAAVGLAVACVYAGIWLLAAMSTITILLGVGLILLGASVLFFLVKFVFAVSKNENAGRIEILESEQPRLFDFIRQVATETNTPFPKKIFLSADVNACVFYNSSFWSMMLPVRKNLEIGLGLVNATNISEFKAVMAHEFGHFSQRSMKLGSFTYNVNRVIYNMLNENSSYTSFLQNWASIHGILALFAQMTAGIATGIQQVLRGMYGFINKSYSGLSQEMEFHADTIAASVAGGNNVISGLSRIEVAQGCYNTILQRAGEQFNQKKAFKNIFTNHLTVFRAMANEHTLPVKQGIPEVSFAFIDSFSKSRINFKDQWASHPPLAERKASLDKVGIYATPDETPAWAIFDHVEMWQEKFTKVIYRDVSLDDTETLDDRQFEAQYHGDIEKYKLPAAYKGFYSKRIPAFNKWELETVIVDTPVKSFNEIFTEKNAQLFSVLQQNMADKHTAQAIADGHIPVKSFDFDGVKHVKEDAIVVVGQIDKDIAALETEIDWNDQLAFMHFYQQQPSLKEDYARIIDMSKDHAAFVDAMTAMMEMVRPFYQERLTFDVIEIRIKDLKKDLEPPLKDALRKIVITDDALDKKRNDYLASDYVYFANEAFKNDELNHMIELAREVSELWDEQLHMSYKTLLIKQLKPVEA</sequence>
<evidence type="ECO:0000256" key="6">
    <source>
        <dbReference type="ARBA" id="ARBA00022801"/>
    </source>
</evidence>
<dbReference type="CDD" id="cd07328">
    <property type="entry name" value="M48_Ste24p_like"/>
    <property type="match status" value="1"/>
</dbReference>
<reference evidence="13" key="1">
    <citation type="submission" date="2022-10" db="EMBL/GenBank/DDBJ databases">
        <title>Chitinophaga sp. nov., isolated from soil.</title>
        <authorList>
            <person name="Jeon C.O."/>
        </authorList>
    </citation>
    <scope>NUCLEOTIDE SEQUENCE</scope>
    <source>
        <strain evidence="13">R8</strain>
    </source>
</reference>